<dbReference type="SUPFAM" id="SSF53474">
    <property type="entry name" value="alpha/beta-Hydrolases"/>
    <property type="match status" value="1"/>
</dbReference>
<accession>A0A2A4YL93</accession>
<dbReference type="Proteomes" id="UP000217838">
    <property type="component" value="Unassembled WGS sequence"/>
</dbReference>
<dbReference type="Gene3D" id="3.40.50.1820">
    <property type="entry name" value="alpha/beta hydrolase"/>
    <property type="match status" value="1"/>
</dbReference>
<sequence>MTSAIRHQPNFQGALHRVDNREYSTYFYDKTATFAAEVIKNASTFIERIKDKFSPNHYCHNLSNKVTWKNDSQGLYLLVHGVNGHPCTWSEYFPAINRIHKNVDIIAPYVPSRGNCALKGATSPILKLVNDYTQKNPGKPICLIGASNGSRIVASIETQIGTDVSVKVAAIAGPFFGSKKMDFAKSTMAASFLFTEAFVEELSYNSEFGKKLVKDMSREESPRNRYDFYVTKDDATVTPWQSGIPCLDKDETITVYTGVGHSGIVTAAKSDIVTRCTAWMKSH</sequence>
<protein>
    <recommendedName>
        <fullName evidence="3">Alpha/beta hydrolase</fullName>
    </recommendedName>
</protein>
<name>A0A2A4YL93_UNCAE</name>
<comment type="caution">
    <text evidence="1">The sequence shown here is derived from an EMBL/GenBank/DDBJ whole genome shotgun (WGS) entry which is preliminary data.</text>
</comment>
<gene>
    <name evidence="1" type="ORF">COB11_01785</name>
</gene>
<evidence type="ECO:0000313" key="2">
    <source>
        <dbReference type="Proteomes" id="UP000217838"/>
    </source>
</evidence>
<evidence type="ECO:0008006" key="3">
    <source>
        <dbReference type="Google" id="ProtNLM"/>
    </source>
</evidence>
<organism evidence="1 2">
    <name type="scientific">Aerophobetes bacterium</name>
    <dbReference type="NCBI Taxonomy" id="2030807"/>
    <lineage>
        <taxon>Bacteria</taxon>
        <taxon>Candidatus Aerophobota</taxon>
    </lineage>
</organism>
<dbReference type="InterPro" id="IPR029058">
    <property type="entry name" value="AB_hydrolase_fold"/>
</dbReference>
<proteinExistence type="predicted"/>
<dbReference type="EMBL" id="NVUU01000014">
    <property type="protein sequence ID" value="PCI95586.1"/>
    <property type="molecule type" value="Genomic_DNA"/>
</dbReference>
<reference evidence="2" key="1">
    <citation type="submission" date="2017-08" db="EMBL/GenBank/DDBJ databases">
        <title>A dynamic microbial community with high functional redundancy inhabits the cold, oxic subseafloor aquifer.</title>
        <authorList>
            <person name="Tully B.J."/>
            <person name="Wheat C.G."/>
            <person name="Glazer B.T."/>
            <person name="Huber J.A."/>
        </authorList>
    </citation>
    <scope>NUCLEOTIDE SEQUENCE [LARGE SCALE GENOMIC DNA]</scope>
</reference>
<evidence type="ECO:0000313" key="1">
    <source>
        <dbReference type="EMBL" id="PCI95586.1"/>
    </source>
</evidence>
<dbReference type="AlphaFoldDB" id="A0A2A4YL93"/>